<accession>A0A1X7VI17</accession>
<dbReference type="OMA" id="CTRIFEY"/>
<dbReference type="Proteomes" id="UP000007879">
    <property type="component" value="Unassembled WGS sequence"/>
</dbReference>
<evidence type="ECO:0000256" key="6">
    <source>
        <dbReference type="SAM" id="Phobius"/>
    </source>
</evidence>
<dbReference type="AlphaFoldDB" id="A0A1X7VI17"/>
<dbReference type="GO" id="GO:0046839">
    <property type="term" value="P:phospholipid dephosphorylation"/>
    <property type="evidence" value="ECO:0007669"/>
    <property type="project" value="TreeGrafter"/>
</dbReference>
<keyword evidence="5 6" id="KW-0472">Membrane</keyword>
<dbReference type="InterPro" id="IPR043216">
    <property type="entry name" value="PAP-like"/>
</dbReference>
<dbReference type="KEGG" id="aqu:100632908"/>
<evidence type="ECO:0000256" key="4">
    <source>
        <dbReference type="ARBA" id="ARBA00022989"/>
    </source>
</evidence>
<evidence type="ECO:0000313" key="9">
    <source>
        <dbReference type="Proteomes" id="UP000007879"/>
    </source>
</evidence>
<evidence type="ECO:0000256" key="3">
    <source>
        <dbReference type="ARBA" id="ARBA00022692"/>
    </source>
</evidence>
<evidence type="ECO:0000256" key="5">
    <source>
        <dbReference type="ARBA" id="ARBA00023136"/>
    </source>
</evidence>
<keyword evidence="4 6" id="KW-1133">Transmembrane helix</keyword>
<organism evidence="8">
    <name type="scientific">Amphimedon queenslandica</name>
    <name type="common">Sponge</name>
    <dbReference type="NCBI Taxonomy" id="400682"/>
    <lineage>
        <taxon>Eukaryota</taxon>
        <taxon>Metazoa</taxon>
        <taxon>Porifera</taxon>
        <taxon>Demospongiae</taxon>
        <taxon>Heteroscleromorpha</taxon>
        <taxon>Haplosclerida</taxon>
        <taxon>Niphatidae</taxon>
        <taxon>Amphimedon</taxon>
    </lineage>
</organism>
<comment type="similarity">
    <text evidence="2">Belongs to the PA-phosphatase related phosphoesterase family.</text>
</comment>
<feature type="transmembrane region" description="Helical" evidence="6">
    <location>
        <begin position="107"/>
        <end position="132"/>
    </location>
</feature>
<reference evidence="8" key="2">
    <citation type="submission" date="2017-05" db="UniProtKB">
        <authorList>
            <consortium name="EnsemblMetazoa"/>
        </authorList>
    </citation>
    <scope>IDENTIFICATION</scope>
</reference>
<proteinExistence type="inferred from homology"/>
<evidence type="ECO:0000256" key="1">
    <source>
        <dbReference type="ARBA" id="ARBA00004141"/>
    </source>
</evidence>
<feature type="domain" description="Phosphatidic acid phosphatase type 2/haloperoxidase" evidence="7">
    <location>
        <begin position="115"/>
        <end position="262"/>
    </location>
</feature>
<dbReference type="EnsemblMetazoa" id="XM_003384226.2">
    <property type="protein sequence ID" value="XP_003384274.1"/>
    <property type="gene ID" value="LOC100632908"/>
</dbReference>
<evidence type="ECO:0000313" key="8">
    <source>
        <dbReference type="EnsemblMetazoa" id="Aqu2.1.39686_001"/>
    </source>
</evidence>
<dbReference type="EnsemblMetazoa" id="Aqu2.1.39686_001">
    <property type="protein sequence ID" value="Aqu2.1.39686_001"/>
    <property type="gene ID" value="Aqu2.1.39686"/>
</dbReference>
<dbReference type="InParanoid" id="A0A1X7VI17"/>
<protein>
    <recommendedName>
        <fullName evidence="7">Phosphatidic acid phosphatase type 2/haloperoxidase domain-containing protein</fullName>
    </recommendedName>
</protein>
<dbReference type="PANTHER" id="PTHR10165:SF103">
    <property type="entry name" value="PHOSPHOLIPID PHOSPHATASE HOMOLOG 1.2 HOMOLOG"/>
    <property type="match status" value="1"/>
</dbReference>
<name>A0A1X7VI17_AMPQE</name>
<keyword evidence="3 6" id="KW-0812">Transmembrane</keyword>
<dbReference type="SUPFAM" id="SSF48317">
    <property type="entry name" value="Acid phosphatase/Vanadium-dependent haloperoxidase"/>
    <property type="match status" value="1"/>
</dbReference>
<dbReference type="Pfam" id="PF01569">
    <property type="entry name" value="PAP2"/>
    <property type="match status" value="1"/>
</dbReference>
<dbReference type="GO" id="GO:0008195">
    <property type="term" value="F:phosphatidate phosphatase activity"/>
    <property type="evidence" value="ECO:0007669"/>
    <property type="project" value="TreeGrafter"/>
</dbReference>
<dbReference type="GO" id="GO:0007165">
    <property type="term" value="P:signal transduction"/>
    <property type="evidence" value="ECO:0007669"/>
    <property type="project" value="TreeGrafter"/>
</dbReference>
<dbReference type="GO" id="GO:0005886">
    <property type="term" value="C:plasma membrane"/>
    <property type="evidence" value="ECO:0007669"/>
    <property type="project" value="TreeGrafter"/>
</dbReference>
<feature type="transmembrane region" description="Helical" evidence="6">
    <location>
        <begin position="218"/>
        <end position="235"/>
    </location>
</feature>
<gene>
    <name evidence="8" type="primary">100632908</name>
</gene>
<sequence length="296" mass="34551">MAARNWQLYLDVIFRIITFIAVFILFVLFTVLKDVVDPRIVGFFCDDNSIRYPYKNHQSVPDWSLYLLVLGTPTIVMVLGMLLEILTKKCKRGQDSNRSSRLLYKQMILKACLWFYWFLIGIALTDIITNIVKMYFGELRPHFLAVCDPDWSLINCTNEYGHYVYVTNYTCRGTAAMVREARLSFPSGHSSSIAFSMVFTAFYISSIDIVHRRSPAQFFLLTMYGVLFPSLVALSRIDDHRHHFRDVIFGSLLGIFLASILVFFSLEYFELWKKKVKSKEEEDEEERLQEVVKDKD</sequence>
<dbReference type="GO" id="GO:0006644">
    <property type="term" value="P:phospholipid metabolic process"/>
    <property type="evidence" value="ECO:0007669"/>
    <property type="project" value="InterPro"/>
</dbReference>
<keyword evidence="9" id="KW-1185">Reference proteome</keyword>
<dbReference type="SMART" id="SM00014">
    <property type="entry name" value="acidPPc"/>
    <property type="match status" value="1"/>
</dbReference>
<feature type="transmembrane region" description="Helical" evidence="6">
    <location>
        <begin position="12"/>
        <end position="32"/>
    </location>
</feature>
<comment type="subcellular location">
    <subcellularLocation>
        <location evidence="1">Membrane</location>
        <topology evidence="1">Multi-pass membrane protein</topology>
    </subcellularLocation>
</comment>
<feature type="transmembrane region" description="Helical" evidence="6">
    <location>
        <begin position="247"/>
        <end position="269"/>
    </location>
</feature>
<dbReference type="STRING" id="400682.A0A1X7VI17"/>
<feature type="transmembrane region" description="Helical" evidence="6">
    <location>
        <begin position="63"/>
        <end position="86"/>
    </location>
</feature>
<dbReference type="eggNOG" id="KOG3030">
    <property type="taxonomic scope" value="Eukaryota"/>
</dbReference>
<dbReference type="PANTHER" id="PTHR10165">
    <property type="entry name" value="LIPID PHOSPHATE PHOSPHATASE"/>
    <property type="match status" value="1"/>
</dbReference>
<evidence type="ECO:0000256" key="2">
    <source>
        <dbReference type="ARBA" id="ARBA00008816"/>
    </source>
</evidence>
<dbReference type="InterPro" id="IPR000326">
    <property type="entry name" value="PAP2/HPO"/>
</dbReference>
<dbReference type="Gene3D" id="1.20.144.10">
    <property type="entry name" value="Phosphatidic acid phosphatase type 2/haloperoxidase"/>
    <property type="match status" value="1"/>
</dbReference>
<dbReference type="OrthoDB" id="8907274at2759"/>
<evidence type="ECO:0000259" key="7">
    <source>
        <dbReference type="SMART" id="SM00014"/>
    </source>
</evidence>
<feature type="transmembrane region" description="Helical" evidence="6">
    <location>
        <begin position="193"/>
        <end position="211"/>
    </location>
</feature>
<reference evidence="9" key="1">
    <citation type="journal article" date="2010" name="Nature">
        <title>The Amphimedon queenslandica genome and the evolution of animal complexity.</title>
        <authorList>
            <person name="Srivastava M."/>
            <person name="Simakov O."/>
            <person name="Chapman J."/>
            <person name="Fahey B."/>
            <person name="Gauthier M.E."/>
            <person name="Mitros T."/>
            <person name="Richards G.S."/>
            <person name="Conaco C."/>
            <person name="Dacre M."/>
            <person name="Hellsten U."/>
            <person name="Larroux C."/>
            <person name="Putnam N.H."/>
            <person name="Stanke M."/>
            <person name="Adamska M."/>
            <person name="Darling A."/>
            <person name="Degnan S.M."/>
            <person name="Oakley T.H."/>
            <person name="Plachetzki D.C."/>
            <person name="Zhai Y."/>
            <person name="Adamski M."/>
            <person name="Calcino A."/>
            <person name="Cummins S.F."/>
            <person name="Goodstein D.M."/>
            <person name="Harris C."/>
            <person name="Jackson D.J."/>
            <person name="Leys S.P."/>
            <person name="Shu S."/>
            <person name="Woodcroft B.J."/>
            <person name="Vervoort M."/>
            <person name="Kosik K.S."/>
            <person name="Manning G."/>
            <person name="Degnan B.M."/>
            <person name="Rokhsar D.S."/>
        </authorList>
    </citation>
    <scope>NUCLEOTIDE SEQUENCE [LARGE SCALE GENOMIC DNA]</scope>
</reference>
<dbReference type="InterPro" id="IPR036938">
    <property type="entry name" value="PAP2/HPO_sf"/>
</dbReference>